<dbReference type="Gene3D" id="3.30.360.10">
    <property type="entry name" value="Dihydrodipicolinate Reductase, domain 2"/>
    <property type="match status" value="1"/>
</dbReference>
<reference evidence="1" key="1">
    <citation type="journal article" date="2014" name="Front. Microbiol.">
        <title>High frequency of phylogenetically diverse reductive dehalogenase-homologous genes in deep subseafloor sedimentary metagenomes.</title>
        <authorList>
            <person name="Kawai M."/>
            <person name="Futagami T."/>
            <person name="Toyoda A."/>
            <person name="Takaki Y."/>
            <person name="Nishi S."/>
            <person name="Hori S."/>
            <person name="Arai W."/>
            <person name="Tsubouchi T."/>
            <person name="Morono Y."/>
            <person name="Uchiyama I."/>
            <person name="Ito T."/>
            <person name="Fujiyama A."/>
            <person name="Inagaki F."/>
            <person name="Takami H."/>
        </authorList>
    </citation>
    <scope>NUCLEOTIDE SEQUENCE</scope>
    <source>
        <strain evidence="1">Expedition CK06-06</strain>
    </source>
</reference>
<protein>
    <recommendedName>
        <fullName evidence="2">Gfo/Idh/MocA-like oxidoreductase bacterial type C-terminal domain-containing protein</fullName>
    </recommendedName>
</protein>
<comment type="caution">
    <text evidence="1">The sequence shown here is derived from an EMBL/GenBank/DDBJ whole genome shotgun (WGS) entry which is preliminary data.</text>
</comment>
<dbReference type="AlphaFoldDB" id="X0UUB5"/>
<feature type="non-terminal residue" evidence="1">
    <location>
        <position position="1"/>
    </location>
</feature>
<organism evidence="1">
    <name type="scientific">marine sediment metagenome</name>
    <dbReference type="NCBI Taxonomy" id="412755"/>
    <lineage>
        <taxon>unclassified sequences</taxon>
        <taxon>metagenomes</taxon>
        <taxon>ecological metagenomes</taxon>
    </lineage>
</organism>
<name>X0UUB5_9ZZZZ</name>
<dbReference type="EMBL" id="BARS01016903">
    <property type="protein sequence ID" value="GAF92025.1"/>
    <property type="molecule type" value="Genomic_DNA"/>
</dbReference>
<evidence type="ECO:0008006" key="2">
    <source>
        <dbReference type="Google" id="ProtNLM"/>
    </source>
</evidence>
<proteinExistence type="predicted"/>
<sequence>DWDTGDGDLGNMGIHAMDGCRWALRQNALPKRAISIGARLGYDDDGQTPNTMISLLDYEPAPIIFEVRGLPRNKSFRQSDWGKNRRLSMDDFRGVQTGFVVQCEGGCVKDGAAFNNQERLIKEFTRKRPDCKENFISVVRSRKTSELLTDALEGHLSCGLVHMANISYQVGKCKPNNEIRQAIRSDAELCESFERLIDHLFANRLGIHQELLALGSMLIMDPDKEKFTGPMSKEANRLISRRYRKPFIVSDNV</sequence>
<accession>X0UUB5</accession>
<gene>
    <name evidence="1" type="ORF">S01H1_27722</name>
</gene>
<evidence type="ECO:0000313" key="1">
    <source>
        <dbReference type="EMBL" id="GAF92025.1"/>
    </source>
</evidence>